<dbReference type="InterPro" id="IPR043502">
    <property type="entry name" value="DNA/RNA_pol_sf"/>
</dbReference>
<dbReference type="InterPro" id="IPR000477">
    <property type="entry name" value="RT_dom"/>
</dbReference>
<dbReference type="InterPro" id="IPR005135">
    <property type="entry name" value="Endo/exonuclease/phosphatase"/>
</dbReference>
<feature type="domain" description="Reverse transcriptase" evidence="2">
    <location>
        <begin position="181"/>
        <end position="333"/>
    </location>
</feature>
<protein>
    <submittedName>
        <fullName evidence="5">Uncharacterized protein LOC113507447</fullName>
    </submittedName>
</protein>
<dbReference type="Pfam" id="PF00078">
    <property type="entry name" value="RVT_1"/>
    <property type="match status" value="1"/>
</dbReference>
<sequence length="346" mass="38425">MRPEDMPNKHDRETNAPAMQFVVPESQDKTAQSHEPNPNIHERQPSASQVAAGPQGQASNSDVIALQETWLPPHDIPCLGSIDDSFAYTGKSAVDTSAGILRGRPYGGVALLWKKDVFPIATVIEYTHKDVKRCKSAESDVAVRFTNKQVKNVIRGMVKGKSPGHDGLSIEHLKSGDASDISNYRPISLATIVAKVLDSLLDQHLNKHINLHDQQFGFRTGLSTESAIMCLKETVQYYVTRKTPVYACFLDLSRAFDLVSYRKLWEKLEDETFCNQEVVSLLKHWYNNQTNVVKWAGASSAVYRLNFGVRQGGLTSPRLFNLYMNGLIGELNSTGVGCHIDGNNDH</sequence>
<proteinExistence type="predicted"/>
<dbReference type="KEGG" id="tnl:113507447"/>
<dbReference type="GO" id="GO:0003824">
    <property type="term" value="F:catalytic activity"/>
    <property type="evidence" value="ECO:0007669"/>
    <property type="project" value="InterPro"/>
</dbReference>
<evidence type="ECO:0000313" key="4">
    <source>
        <dbReference type="Proteomes" id="UP000322000"/>
    </source>
</evidence>
<evidence type="ECO:0000256" key="1">
    <source>
        <dbReference type="SAM" id="MobiDB-lite"/>
    </source>
</evidence>
<dbReference type="InterPro" id="IPR036691">
    <property type="entry name" value="Endo/exonu/phosph_ase_sf"/>
</dbReference>
<dbReference type="GeneID" id="113507447"/>
<dbReference type="GO" id="GO:0071897">
    <property type="term" value="P:DNA biosynthetic process"/>
    <property type="evidence" value="ECO:0007669"/>
    <property type="project" value="UniProtKB-ARBA"/>
</dbReference>
<dbReference type="Pfam" id="PF03372">
    <property type="entry name" value="Exo_endo_phos"/>
    <property type="match status" value="1"/>
</dbReference>
<name>A0A7E5X0U9_TRINI</name>
<evidence type="ECO:0000313" key="5">
    <source>
        <dbReference type="RefSeq" id="XP_026746102.1"/>
    </source>
</evidence>
<evidence type="ECO:0000259" key="2">
    <source>
        <dbReference type="Pfam" id="PF00078"/>
    </source>
</evidence>
<organism evidence="4 5">
    <name type="scientific">Trichoplusia ni</name>
    <name type="common">Cabbage looper</name>
    <dbReference type="NCBI Taxonomy" id="7111"/>
    <lineage>
        <taxon>Eukaryota</taxon>
        <taxon>Metazoa</taxon>
        <taxon>Ecdysozoa</taxon>
        <taxon>Arthropoda</taxon>
        <taxon>Hexapoda</taxon>
        <taxon>Insecta</taxon>
        <taxon>Pterygota</taxon>
        <taxon>Neoptera</taxon>
        <taxon>Endopterygota</taxon>
        <taxon>Lepidoptera</taxon>
        <taxon>Glossata</taxon>
        <taxon>Ditrysia</taxon>
        <taxon>Noctuoidea</taxon>
        <taxon>Noctuidae</taxon>
        <taxon>Plusiinae</taxon>
        <taxon>Trichoplusia</taxon>
    </lineage>
</organism>
<feature type="domain" description="Endonuclease/exonuclease/phosphatase" evidence="3">
    <location>
        <begin position="58"/>
        <end position="126"/>
    </location>
</feature>
<feature type="compositionally biased region" description="Basic and acidic residues" evidence="1">
    <location>
        <begin position="1"/>
        <end position="14"/>
    </location>
</feature>
<feature type="region of interest" description="Disordered" evidence="1">
    <location>
        <begin position="1"/>
        <end position="59"/>
    </location>
</feature>
<dbReference type="InParanoid" id="A0A7E5X0U9"/>
<dbReference type="SUPFAM" id="SSF56672">
    <property type="entry name" value="DNA/RNA polymerases"/>
    <property type="match status" value="1"/>
</dbReference>
<dbReference type="RefSeq" id="XP_026746102.1">
    <property type="nucleotide sequence ID" value="XM_026890301.1"/>
</dbReference>
<dbReference type="SUPFAM" id="SSF56219">
    <property type="entry name" value="DNase I-like"/>
    <property type="match status" value="1"/>
</dbReference>
<dbReference type="Proteomes" id="UP000322000">
    <property type="component" value="Unplaced"/>
</dbReference>
<dbReference type="OrthoDB" id="10014409at2759"/>
<dbReference type="CDD" id="cd01650">
    <property type="entry name" value="RT_nLTR_like"/>
    <property type="match status" value="1"/>
</dbReference>
<reference evidence="5" key="1">
    <citation type="submission" date="2025-08" db="UniProtKB">
        <authorList>
            <consortium name="RefSeq"/>
        </authorList>
    </citation>
    <scope>IDENTIFICATION</scope>
</reference>
<dbReference type="AlphaFoldDB" id="A0A7E5X0U9"/>
<accession>A0A7E5X0U9</accession>
<keyword evidence="4" id="KW-1185">Reference proteome</keyword>
<evidence type="ECO:0000259" key="3">
    <source>
        <dbReference type="Pfam" id="PF03372"/>
    </source>
</evidence>
<dbReference type="PANTHER" id="PTHR19446">
    <property type="entry name" value="REVERSE TRANSCRIPTASES"/>
    <property type="match status" value="1"/>
</dbReference>
<gene>
    <name evidence="5" type="primary">LOC113507447</name>
</gene>